<dbReference type="EMBL" id="BARS01036614">
    <property type="protein sequence ID" value="GAG16957.1"/>
    <property type="molecule type" value="Genomic_DNA"/>
</dbReference>
<proteinExistence type="predicted"/>
<feature type="compositionally biased region" description="Gly residues" evidence="1">
    <location>
        <begin position="188"/>
        <end position="197"/>
    </location>
</feature>
<sequence length="203" mass="22543">SQTTELDGWDRGGMKFVFGIDAMPNLVKIAESLPDAVWQRLKRPAKYPVKTTPRRRPENVKERIVVARKFDDVRLFSEMVAEFSYRPTACSRSYRVVVLCKNLTVSRGEDLLFDDIRYFFYITNDWEAPVAGIVASANGRCNQENLNAQLGGGVGALRMPLDNLDSNWAYSDDAQGDPRPGRRRGCRGEGGGRGGEAGGHEAA</sequence>
<accession>X0W0W9</accession>
<name>X0W0W9_9ZZZZ</name>
<evidence type="ECO:0000256" key="1">
    <source>
        <dbReference type="SAM" id="MobiDB-lite"/>
    </source>
</evidence>
<comment type="caution">
    <text evidence="2">The sequence shown here is derived from an EMBL/GenBank/DDBJ whole genome shotgun (WGS) entry which is preliminary data.</text>
</comment>
<dbReference type="AlphaFoldDB" id="X0W0W9"/>
<reference evidence="2" key="1">
    <citation type="journal article" date="2014" name="Front. Microbiol.">
        <title>High frequency of phylogenetically diverse reductive dehalogenase-homologous genes in deep subseafloor sedimentary metagenomes.</title>
        <authorList>
            <person name="Kawai M."/>
            <person name="Futagami T."/>
            <person name="Toyoda A."/>
            <person name="Takaki Y."/>
            <person name="Nishi S."/>
            <person name="Hori S."/>
            <person name="Arai W."/>
            <person name="Tsubouchi T."/>
            <person name="Morono Y."/>
            <person name="Uchiyama I."/>
            <person name="Ito T."/>
            <person name="Fujiyama A."/>
            <person name="Inagaki F."/>
            <person name="Takami H."/>
        </authorList>
    </citation>
    <scope>NUCLEOTIDE SEQUENCE</scope>
    <source>
        <strain evidence="2">Expedition CK06-06</strain>
    </source>
</reference>
<feature type="non-terminal residue" evidence="2">
    <location>
        <position position="1"/>
    </location>
</feature>
<organism evidence="2">
    <name type="scientific">marine sediment metagenome</name>
    <dbReference type="NCBI Taxonomy" id="412755"/>
    <lineage>
        <taxon>unclassified sequences</taxon>
        <taxon>metagenomes</taxon>
        <taxon>ecological metagenomes</taxon>
    </lineage>
</organism>
<protein>
    <submittedName>
        <fullName evidence="2">Uncharacterized protein</fullName>
    </submittedName>
</protein>
<evidence type="ECO:0000313" key="2">
    <source>
        <dbReference type="EMBL" id="GAG16957.1"/>
    </source>
</evidence>
<gene>
    <name evidence="2" type="ORF">S01H1_56250</name>
</gene>
<feature type="region of interest" description="Disordered" evidence="1">
    <location>
        <begin position="169"/>
        <end position="203"/>
    </location>
</feature>